<dbReference type="InterPro" id="IPR038261">
    <property type="entry name" value="GPP34-like_sf"/>
</dbReference>
<evidence type="ECO:0000256" key="1">
    <source>
        <dbReference type="ARBA" id="ARBA00004255"/>
    </source>
</evidence>
<sequence>MELSLPARLFLLAYDPKKRRLTNRTHLGVLLRSAALTELVFDGQLTDADGRVVAGGATSDPVLSPVLADVAAGTRPRKWQSWVDRRTSATIAAVREQLAASHVIRAERRKVLGLFPVWSIELRDTRLRSKLAENARRTLRGGEPVERVDRRDAAVVALAAAGLLGNVVSRGDRRQYKRRIDALSEQVGPTVRALRKAVQSQQAAAASG</sequence>
<proteinExistence type="predicted"/>
<evidence type="ECO:0000256" key="2">
    <source>
        <dbReference type="ARBA" id="ARBA00023034"/>
    </source>
</evidence>
<keyword evidence="6" id="KW-1185">Reference proteome</keyword>
<keyword evidence="2" id="KW-0333">Golgi apparatus</keyword>
<evidence type="ECO:0000256" key="3">
    <source>
        <dbReference type="ARBA" id="ARBA00023121"/>
    </source>
</evidence>
<dbReference type="GO" id="GO:0005737">
    <property type="term" value="C:cytoplasm"/>
    <property type="evidence" value="ECO:0007669"/>
    <property type="project" value="UniProtKB-ARBA"/>
</dbReference>
<dbReference type="GO" id="GO:0012505">
    <property type="term" value="C:endomembrane system"/>
    <property type="evidence" value="ECO:0007669"/>
    <property type="project" value="UniProtKB-ARBA"/>
</dbReference>
<organism evidence="5 6">
    <name type="scientific">Cryptosporangium phraense</name>
    <dbReference type="NCBI Taxonomy" id="2593070"/>
    <lineage>
        <taxon>Bacteria</taxon>
        <taxon>Bacillati</taxon>
        <taxon>Actinomycetota</taxon>
        <taxon>Actinomycetes</taxon>
        <taxon>Cryptosporangiales</taxon>
        <taxon>Cryptosporangiaceae</taxon>
        <taxon>Cryptosporangium</taxon>
    </lineage>
</organism>
<dbReference type="AlphaFoldDB" id="A0A545AJI1"/>
<dbReference type="InterPro" id="IPR008628">
    <property type="entry name" value="GPP34-like"/>
</dbReference>
<evidence type="ECO:0000313" key="5">
    <source>
        <dbReference type="EMBL" id="TQS40855.1"/>
    </source>
</evidence>
<comment type="subcellular location">
    <subcellularLocation>
        <location evidence="1">Golgi apparatus membrane</location>
        <topology evidence="1">Peripheral membrane protein</topology>
        <orientation evidence="1">Cytoplasmic side</orientation>
    </subcellularLocation>
</comment>
<dbReference type="GO" id="GO:0070273">
    <property type="term" value="F:phosphatidylinositol-4-phosphate binding"/>
    <property type="evidence" value="ECO:0007669"/>
    <property type="project" value="InterPro"/>
</dbReference>
<dbReference type="Pfam" id="PF05719">
    <property type="entry name" value="GPP34"/>
    <property type="match status" value="1"/>
</dbReference>
<name>A0A545AJI1_9ACTN</name>
<keyword evidence="4" id="KW-0472">Membrane</keyword>
<accession>A0A545AJI1</accession>
<dbReference type="InParanoid" id="A0A545AJI1"/>
<dbReference type="Gene3D" id="1.10.3630.10">
    <property type="entry name" value="yeast vps74-n-term truncation variant domain like"/>
    <property type="match status" value="1"/>
</dbReference>
<gene>
    <name evidence="5" type="ORF">FL583_32765</name>
</gene>
<evidence type="ECO:0000313" key="6">
    <source>
        <dbReference type="Proteomes" id="UP000317982"/>
    </source>
</evidence>
<dbReference type="Proteomes" id="UP000317982">
    <property type="component" value="Unassembled WGS sequence"/>
</dbReference>
<dbReference type="OrthoDB" id="4717569at2"/>
<reference evidence="5 6" key="1">
    <citation type="submission" date="2019-07" db="EMBL/GenBank/DDBJ databases">
        <title>Cryptosporangium phraense sp. nov., isolated from plant litter.</title>
        <authorList>
            <person name="Suriyachadkun C."/>
        </authorList>
    </citation>
    <scope>NUCLEOTIDE SEQUENCE [LARGE SCALE GENOMIC DNA]</scope>
    <source>
        <strain evidence="5 6">A-T 5661</strain>
    </source>
</reference>
<protein>
    <submittedName>
        <fullName evidence="5">GPP34 family phosphoprotein</fullName>
    </submittedName>
</protein>
<dbReference type="RefSeq" id="WP_142708753.1">
    <property type="nucleotide sequence ID" value="NZ_VIRS01000033.1"/>
</dbReference>
<evidence type="ECO:0000256" key="4">
    <source>
        <dbReference type="ARBA" id="ARBA00023136"/>
    </source>
</evidence>
<comment type="caution">
    <text evidence="5">The sequence shown here is derived from an EMBL/GenBank/DDBJ whole genome shotgun (WGS) entry which is preliminary data.</text>
</comment>
<keyword evidence="3" id="KW-0446">Lipid-binding</keyword>
<dbReference type="EMBL" id="VIRS01000033">
    <property type="protein sequence ID" value="TQS40855.1"/>
    <property type="molecule type" value="Genomic_DNA"/>
</dbReference>